<name>A0A7X0ERE9_9PSED</name>
<sequence length="97" mass="11000">MSPAVQQLELTGEALREALARRDWLAIGELDRQCREAVEAAMVEPLDAETLRLRMQELLGLYRQLVSTCQQEQQRLAGELTQLNQGRQGAKVYQLFG</sequence>
<evidence type="ECO:0000313" key="6">
    <source>
        <dbReference type="EMBL" id="MBB6341058.1"/>
    </source>
</evidence>
<evidence type="ECO:0000256" key="4">
    <source>
        <dbReference type="ARBA" id="ARBA00023186"/>
    </source>
</evidence>
<evidence type="ECO:0000256" key="3">
    <source>
        <dbReference type="ARBA" id="ARBA00022795"/>
    </source>
</evidence>
<evidence type="ECO:0000256" key="2">
    <source>
        <dbReference type="ARBA" id="ARBA00022490"/>
    </source>
</evidence>
<dbReference type="GO" id="GO:0044781">
    <property type="term" value="P:bacterial-type flagellum organization"/>
    <property type="evidence" value="ECO:0007669"/>
    <property type="project" value="UniProtKB-KW"/>
</dbReference>
<comment type="caution">
    <text evidence="6">The sequence shown here is derived from an EMBL/GenBank/DDBJ whole genome shotgun (WGS) entry which is preliminary data.</text>
</comment>
<dbReference type="AlphaFoldDB" id="A0A7X0ERE9"/>
<gene>
    <name evidence="6" type="ORF">HNP49_001215</name>
</gene>
<organism evidence="6 7">
    <name type="scientific">Pseudomonas fluvialis</name>
    <dbReference type="NCBI Taxonomy" id="1793966"/>
    <lineage>
        <taxon>Bacteria</taxon>
        <taxon>Pseudomonadati</taxon>
        <taxon>Pseudomonadota</taxon>
        <taxon>Gammaproteobacteria</taxon>
        <taxon>Pseudomonadales</taxon>
        <taxon>Pseudomonadaceae</taxon>
        <taxon>Pseudomonas</taxon>
    </lineage>
</organism>
<dbReference type="Proteomes" id="UP000557193">
    <property type="component" value="Unassembled WGS sequence"/>
</dbReference>
<dbReference type="RefSeq" id="WP_184681540.1">
    <property type="nucleotide sequence ID" value="NZ_JACHLL010000002.1"/>
</dbReference>
<evidence type="ECO:0000256" key="1">
    <source>
        <dbReference type="ARBA" id="ARBA00004514"/>
    </source>
</evidence>
<keyword evidence="2" id="KW-0963">Cytoplasm</keyword>
<proteinExistence type="predicted"/>
<reference evidence="6 7" key="1">
    <citation type="submission" date="2020-08" db="EMBL/GenBank/DDBJ databases">
        <title>Functional genomics of gut bacteria from endangered species of beetles.</title>
        <authorList>
            <person name="Carlos-Shanley C."/>
        </authorList>
    </citation>
    <scope>NUCLEOTIDE SEQUENCE [LARGE SCALE GENOMIC DNA]</scope>
    <source>
        <strain evidence="6 7">S00202</strain>
    </source>
</reference>
<evidence type="ECO:0000256" key="5">
    <source>
        <dbReference type="ARBA" id="ARBA00093797"/>
    </source>
</evidence>
<dbReference type="EMBL" id="JACHLL010000002">
    <property type="protein sequence ID" value="MBB6341058.1"/>
    <property type="molecule type" value="Genomic_DNA"/>
</dbReference>
<accession>A0A7X0ERE9</accession>
<dbReference type="Pfam" id="PF05400">
    <property type="entry name" value="FliT"/>
    <property type="match status" value="1"/>
</dbReference>
<protein>
    <recommendedName>
        <fullName evidence="5">Flagellar protein FliT</fullName>
    </recommendedName>
</protein>
<keyword evidence="4" id="KW-0143">Chaperone</keyword>
<keyword evidence="3" id="KW-1005">Bacterial flagellum biogenesis</keyword>
<evidence type="ECO:0000313" key="7">
    <source>
        <dbReference type="Proteomes" id="UP000557193"/>
    </source>
</evidence>
<dbReference type="InterPro" id="IPR008622">
    <property type="entry name" value="FliT"/>
</dbReference>
<keyword evidence="7" id="KW-1185">Reference proteome</keyword>
<comment type="subcellular location">
    <subcellularLocation>
        <location evidence="1">Cytoplasm</location>
        <location evidence="1">Cytosol</location>
    </subcellularLocation>
</comment>